<keyword evidence="7" id="KW-1185">Reference proteome</keyword>
<dbReference type="Gene3D" id="1.10.287.470">
    <property type="entry name" value="Helix hairpin bin"/>
    <property type="match status" value="1"/>
</dbReference>
<evidence type="ECO:0000259" key="4">
    <source>
        <dbReference type="Pfam" id="PF25954"/>
    </source>
</evidence>
<keyword evidence="2" id="KW-1133">Transmembrane helix</keyword>
<feature type="domain" description="CusB-like beta-barrel" evidence="4">
    <location>
        <begin position="249"/>
        <end position="321"/>
    </location>
</feature>
<dbReference type="Gene3D" id="2.40.30.170">
    <property type="match status" value="1"/>
</dbReference>
<protein>
    <submittedName>
        <fullName evidence="6">RND family efflux transporter, MFP subunit</fullName>
    </submittedName>
</protein>
<evidence type="ECO:0000256" key="2">
    <source>
        <dbReference type="SAM" id="Phobius"/>
    </source>
</evidence>
<dbReference type="InterPro" id="IPR058624">
    <property type="entry name" value="MdtA-like_HH"/>
</dbReference>
<dbReference type="SUPFAM" id="SSF111369">
    <property type="entry name" value="HlyD-like secretion proteins"/>
    <property type="match status" value="1"/>
</dbReference>
<accession>I5B7D2</accession>
<evidence type="ECO:0000313" key="6">
    <source>
        <dbReference type="EMBL" id="EIM65395.1"/>
    </source>
</evidence>
<dbReference type="STRING" id="879212.DespoDRAFT_03652"/>
<reference evidence="6 7" key="2">
    <citation type="submission" date="2012-02" db="EMBL/GenBank/DDBJ databases">
        <title>Improved High-Quality Draft sequence of Desulfobacter postgatei 2ac9.</title>
        <authorList>
            <consortium name="US DOE Joint Genome Institute"/>
            <person name="Lucas S."/>
            <person name="Han J."/>
            <person name="Lapidus A."/>
            <person name="Cheng J.-F."/>
            <person name="Goodwin L."/>
            <person name="Pitluck S."/>
            <person name="Peters L."/>
            <person name="Ovchinnikova G."/>
            <person name="Held B."/>
            <person name="Detter J.C."/>
            <person name="Han C."/>
            <person name="Tapia R."/>
            <person name="Land M."/>
            <person name="Hauser L."/>
            <person name="Kyrpides N."/>
            <person name="Ivanova N."/>
            <person name="Pagani I."/>
            <person name="Orellana R."/>
            <person name="Lovley D."/>
            <person name="Woyke T."/>
        </authorList>
    </citation>
    <scope>NUCLEOTIDE SEQUENCE [LARGE SCALE GENOMIC DNA]</scope>
    <source>
        <strain evidence="6 7">2ac9</strain>
    </source>
</reference>
<dbReference type="InterPro" id="IPR058792">
    <property type="entry name" value="Beta-barrel_RND_2"/>
</dbReference>
<proteinExistence type="inferred from homology"/>
<dbReference type="Pfam" id="PF25876">
    <property type="entry name" value="HH_MFP_RND"/>
    <property type="match status" value="1"/>
</dbReference>
<comment type="similarity">
    <text evidence="1">Belongs to the membrane fusion protein (MFP) (TC 8.A.1) family.</text>
</comment>
<dbReference type="AlphaFoldDB" id="I5B7D2"/>
<reference evidence="6 7" key="1">
    <citation type="submission" date="2011-09" db="EMBL/GenBank/DDBJ databases">
        <authorList>
            <consortium name="US DOE Joint Genome Institute (JGI-PGF)"/>
            <person name="Lucas S."/>
            <person name="Han J."/>
            <person name="Lapidus A."/>
            <person name="Cheng J.-F."/>
            <person name="Goodwin L."/>
            <person name="Pitluck S."/>
            <person name="Peters L."/>
            <person name="Land M.L."/>
            <person name="Hauser L."/>
            <person name="Orellana R."/>
            <person name="Lovley D."/>
            <person name="Woyke T.J."/>
        </authorList>
    </citation>
    <scope>NUCLEOTIDE SEQUENCE [LARGE SCALE GENOMIC DNA]</scope>
    <source>
        <strain evidence="6 7">2ac9</strain>
    </source>
</reference>
<dbReference type="eggNOG" id="COG0845">
    <property type="taxonomic scope" value="Bacteria"/>
</dbReference>
<sequence>MANDDLSVLNIDKSRISRRGKKKHFVYLLLLPAFLIIVGVLYYQGVLTLAVKVDVARVVGLYPSEAYTLLNASGYVVAQRKAAVASKITARLVSLSVEEGSPVKAGQEIARLESDDLEAARNRALADLEFVRFKIEQVKAELTDATRSHQRNKQLLPKQYISMAEYDVGEARYRTARAALSAEEAALKASRAALRVAAVNLEYAIIRAPFDALVLTKNADIGDIVTPVGAAADSKSAVVNIADMDSLMVEVDVSESNIRQVYVKQPCEIRLDALPEARFAGRVHMIVPTADRSKASVMVKIAFLEKDRQILPEMSAKAAFLSQPLTVAEKEPVMAVPTAALMEAKGENIVFLVQDGKIIQKTVRLGRQLGDMTEVKSGLASDDVIALNPLHRLKQGMKVVISD</sequence>
<evidence type="ECO:0000313" key="7">
    <source>
        <dbReference type="Proteomes" id="UP000005778"/>
    </source>
</evidence>
<feature type="domain" description="YknX-like C-terminal permuted SH3-like" evidence="5">
    <location>
        <begin position="334"/>
        <end position="400"/>
    </location>
</feature>
<dbReference type="EMBL" id="CM001488">
    <property type="protein sequence ID" value="EIM65395.1"/>
    <property type="molecule type" value="Genomic_DNA"/>
</dbReference>
<keyword evidence="2" id="KW-0812">Transmembrane</keyword>
<dbReference type="InterPro" id="IPR006143">
    <property type="entry name" value="RND_pump_MFP"/>
</dbReference>
<evidence type="ECO:0000259" key="5">
    <source>
        <dbReference type="Pfam" id="PF25989"/>
    </source>
</evidence>
<feature type="transmembrane region" description="Helical" evidence="2">
    <location>
        <begin position="25"/>
        <end position="43"/>
    </location>
</feature>
<dbReference type="GO" id="GO:0015562">
    <property type="term" value="F:efflux transmembrane transporter activity"/>
    <property type="evidence" value="ECO:0007669"/>
    <property type="project" value="TreeGrafter"/>
</dbReference>
<evidence type="ECO:0000256" key="1">
    <source>
        <dbReference type="ARBA" id="ARBA00009477"/>
    </source>
</evidence>
<gene>
    <name evidence="6" type="ORF">DespoDRAFT_03652</name>
</gene>
<dbReference type="HOGENOM" id="CLU_018816_1_2_7"/>
<dbReference type="RefSeq" id="WP_004075552.1">
    <property type="nucleotide sequence ID" value="NZ_CM001488.1"/>
</dbReference>
<dbReference type="Proteomes" id="UP000005778">
    <property type="component" value="Chromosome"/>
</dbReference>
<dbReference type="PANTHER" id="PTHR30469:SF38">
    <property type="entry name" value="HLYD FAMILY SECRETION PROTEIN"/>
    <property type="match status" value="1"/>
</dbReference>
<dbReference type="InterPro" id="IPR058637">
    <property type="entry name" value="YknX-like_C"/>
</dbReference>
<dbReference type="NCBIfam" id="TIGR01730">
    <property type="entry name" value="RND_mfp"/>
    <property type="match status" value="1"/>
</dbReference>
<keyword evidence="2" id="KW-0472">Membrane</keyword>
<dbReference type="OrthoDB" id="5318766at2"/>
<dbReference type="Gene3D" id="2.40.420.20">
    <property type="match status" value="1"/>
</dbReference>
<dbReference type="PANTHER" id="PTHR30469">
    <property type="entry name" value="MULTIDRUG RESISTANCE PROTEIN MDTA"/>
    <property type="match status" value="1"/>
</dbReference>
<name>I5B7D2_9BACT</name>
<evidence type="ECO:0000259" key="3">
    <source>
        <dbReference type="Pfam" id="PF25876"/>
    </source>
</evidence>
<feature type="domain" description="Multidrug resistance protein MdtA-like alpha-helical hairpin" evidence="3">
    <location>
        <begin position="137"/>
        <end position="204"/>
    </location>
</feature>
<dbReference type="Gene3D" id="2.40.50.100">
    <property type="match status" value="1"/>
</dbReference>
<organism evidence="6 7">
    <name type="scientific">Desulfobacter postgatei 2ac9</name>
    <dbReference type="NCBI Taxonomy" id="879212"/>
    <lineage>
        <taxon>Bacteria</taxon>
        <taxon>Pseudomonadati</taxon>
        <taxon>Thermodesulfobacteriota</taxon>
        <taxon>Desulfobacteria</taxon>
        <taxon>Desulfobacterales</taxon>
        <taxon>Desulfobacteraceae</taxon>
        <taxon>Desulfobacter</taxon>
    </lineage>
</organism>
<dbReference type="Pfam" id="PF25954">
    <property type="entry name" value="Beta-barrel_RND_2"/>
    <property type="match status" value="1"/>
</dbReference>
<dbReference type="Pfam" id="PF25989">
    <property type="entry name" value="YknX_C"/>
    <property type="match status" value="1"/>
</dbReference>
<dbReference type="GO" id="GO:1990281">
    <property type="term" value="C:efflux pump complex"/>
    <property type="evidence" value="ECO:0007669"/>
    <property type="project" value="TreeGrafter"/>
</dbReference>